<accession>M9M3D1</accession>
<dbReference type="InterPro" id="IPR015202">
    <property type="entry name" value="GO-like_E_set"/>
</dbReference>
<dbReference type="PANTHER" id="PTHR32208">
    <property type="entry name" value="SECRETED PROTEIN-RELATED"/>
    <property type="match status" value="1"/>
</dbReference>
<dbReference type="InterPro" id="IPR011043">
    <property type="entry name" value="Gal_Oxase/kelch_b-propeller"/>
</dbReference>
<dbReference type="Gene3D" id="2.60.40.10">
    <property type="entry name" value="Immunoglobulins"/>
    <property type="match status" value="1"/>
</dbReference>
<sequence length="353" mass="37481">MTRGRDYQSSVTLSNGRGFTIGGSFTGGIGGTEVPLRDGEVYDPASNTWSALPSAKVSNVLTSYDNGGPWLTDNHAWLYSWTGGSVLQAGPRKQLKRYSNSGQGGVRGAGTRNAINDQMCGVTVMYMYDNGGIFSAGGSQSYSDSDGLTATHKITIKGVNTAPAVQTDRHAGRNLGSCHHTNAYTLVALIAVPHNYHSTLLLMPDGRVMSGGGGLCYVGGKWQGTNHPDMQFYSPSYLFDASGNAAARPQITKLASSQQNGDQIRVYPGDMLTVTLNSASGLSHVLIRMGSSAHSVNTDHRRIHRTVHLTSDNTVILRLPSDNGDVTPGFCYYLAVASSGAHSIGQTVNVFKV</sequence>
<dbReference type="AlphaFoldDB" id="M9M3D1"/>
<organism evidence="2 3">
    <name type="scientific">Pseudozyma antarctica (strain T-34)</name>
    <name type="common">Yeast</name>
    <name type="synonym">Candida antarctica</name>
    <dbReference type="NCBI Taxonomy" id="1151754"/>
    <lineage>
        <taxon>Eukaryota</taxon>
        <taxon>Fungi</taxon>
        <taxon>Dikarya</taxon>
        <taxon>Basidiomycota</taxon>
        <taxon>Ustilaginomycotina</taxon>
        <taxon>Ustilaginomycetes</taxon>
        <taxon>Ustilaginales</taxon>
        <taxon>Ustilaginaceae</taxon>
        <taxon>Moesziomyces</taxon>
    </lineage>
</organism>
<dbReference type="SUPFAM" id="SSF50965">
    <property type="entry name" value="Galactose oxidase, central domain"/>
    <property type="match status" value="1"/>
</dbReference>
<dbReference type="Pfam" id="PF01344">
    <property type="entry name" value="Kelch_1"/>
    <property type="match status" value="1"/>
</dbReference>
<feature type="domain" description="Galactose oxidase-like Early set" evidence="1">
    <location>
        <begin position="248"/>
        <end position="350"/>
    </location>
</feature>
<gene>
    <name evidence="2" type="ORF">PANT_12c00144</name>
</gene>
<dbReference type="Proteomes" id="UP000011976">
    <property type="component" value="Unassembled WGS sequence"/>
</dbReference>
<evidence type="ECO:0000313" key="2">
    <source>
        <dbReference type="EMBL" id="GAC74790.1"/>
    </source>
</evidence>
<evidence type="ECO:0000313" key="3">
    <source>
        <dbReference type="Proteomes" id="UP000011976"/>
    </source>
</evidence>
<evidence type="ECO:0000259" key="1">
    <source>
        <dbReference type="Pfam" id="PF09118"/>
    </source>
</evidence>
<dbReference type="STRING" id="1151754.M9M3D1"/>
<dbReference type="InterPro" id="IPR006652">
    <property type="entry name" value="Kelch_1"/>
</dbReference>
<dbReference type="PANTHER" id="PTHR32208:SF56">
    <property type="entry name" value="GALACTOSE OXIDASE-RELATED"/>
    <property type="match status" value="1"/>
</dbReference>
<name>M9M3D1_PSEA3</name>
<dbReference type="InterPro" id="IPR037293">
    <property type="entry name" value="Gal_Oxidase_central_sf"/>
</dbReference>
<dbReference type="Pfam" id="PF09118">
    <property type="entry name" value="GO-like_E_set"/>
    <property type="match status" value="1"/>
</dbReference>
<dbReference type="Gene3D" id="2.130.10.80">
    <property type="entry name" value="Galactose oxidase/kelch, beta-propeller"/>
    <property type="match status" value="1"/>
</dbReference>
<reference evidence="3" key="1">
    <citation type="journal article" date="2013" name="Genome Announc.">
        <title>Genome sequence of the basidiomycetous yeast Pseudozyma antarctica T-34, a producer of the glycolipid biosurfactants mannosylerythritol lipids.</title>
        <authorList>
            <person name="Morita T."/>
            <person name="Koike H."/>
            <person name="Koyama Y."/>
            <person name="Hagiwara H."/>
            <person name="Ito E."/>
            <person name="Fukuoka T."/>
            <person name="Imura T."/>
            <person name="Machida M."/>
            <person name="Kitamoto D."/>
        </authorList>
    </citation>
    <scope>NUCLEOTIDE SEQUENCE [LARGE SCALE GENOMIC DNA]</scope>
    <source>
        <strain evidence="3">T-34</strain>
    </source>
</reference>
<dbReference type="OrthoDB" id="2019572at2759"/>
<dbReference type="InterPro" id="IPR014756">
    <property type="entry name" value="Ig_E-set"/>
</dbReference>
<protein>
    <recommendedName>
        <fullName evidence="1">Galactose oxidase-like Early set domain-containing protein</fullName>
    </recommendedName>
</protein>
<dbReference type="SUPFAM" id="SSF81296">
    <property type="entry name" value="E set domains"/>
    <property type="match status" value="1"/>
</dbReference>
<dbReference type="EMBL" id="DF196778">
    <property type="protein sequence ID" value="GAC74790.1"/>
    <property type="molecule type" value="Genomic_DNA"/>
</dbReference>
<dbReference type="InterPro" id="IPR013783">
    <property type="entry name" value="Ig-like_fold"/>
</dbReference>
<proteinExistence type="predicted"/>
<dbReference type="CDD" id="cd02851">
    <property type="entry name" value="E_set_GO_C"/>
    <property type="match status" value="1"/>
</dbReference>